<name>A0A1X1YD55_9MYCO</name>
<reference evidence="2 3" key="1">
    <citation type="submission" date="2016-01" db="EMBL/GenBank/DDBJ databases">
        <title>The new phylogeny of the genus Mycobacterium.</title>
        <authorList>
            <person name="Tarcisio F."/>
            <person name="Conor M."/>
            <person name="Antonella G."/>
            <person name="Elisabetta G."/>
            <person name="Giulia F.S."/>
            <person name="Sara T."/>
            <person name="Anna F."/>
            <person name="Clotilde B."/>
            <person name="Roberto B."/>
            <person name="Veronica D.S."/>
            <person name="Fabio R."/>
            <person name="Monica P."/>
            <person name="Olivier J."/>
            <person name="Enrico T."/>
            <person name="Nicola S."/>
        </authorList>
    </citation>
    <scope>NUCLEOTIDE SEQUENCE [LARGE SCALE GENOMIC DNA]</scope>
    <source>
        <strain evidence="2 3">DSM 45394</strain>
    </source>
</reference>
<dbReference type="SUPFAM" id="SSF55785">
    <property type="entry name" value="PYP-like sensor domain (PAS domain)"/>
    <property type="match status" value="1"/>
</dbReference>
<sequence length="380" mass="40414">MLTIDGFSRVVHAIYATAVGDRSWDLTLDEIATAMDGQGCALIVTGDHNAIVHRSAGSDPGCVVTYNQHYCHLDPAPAAIDEVSTGHVVSRQQMFADDSLRGTEFYNDWAVPNGHGDCTYSVLARRGASTSWLCVTAQAGTDPFSTPQRVRVMSALVPHLQHVIALRARLSEMDRRSGELIAALEAASDGMAIVGDNGRVSYLNPAACALLNRGDGLNMTAAMLRSSVAVVDNAIARAVRAALDRDGPPTAGRVVVPRPAGGSPYVLRVVPVSTAETPTALVVVADPDRAGPPTVAGLIRDFGLTRTEAEVARRVLDGAGLRPIAEERCVSITTIRTHLKHIFEKTGTHRQGELIRLLLGARAASSPATEAREQIRNPAR</sequence>
<dbReference type="Proteomes" id="UP000193866">
    <property type="component" value="Unassembled WGS sequence"/>
</dbReference>
<gene>
    <name evidence="2" type="ORF">AWC16_17970</name>
</gene>
<protein>
    <recommendedName>
        <fullName evidence="1">HTH luxR-type domain-containing protein</fullName>
    </recommendedName>
</protein>
<dbReference type="SUPFAM" id="SSF46894">
    <property type="entry name" value="C-terminal effector domain of the bipartite response regulators"/>
    <property type="match status" value="1"/>
</dbReference>
<dbReference type="STRING" id="1108812.AWC16_17970"/>
<dbReference type="EMBL" id="LQPG01000032">
    <property type="protein sequence ID" value="ORW08985.1"/>
    <property type="molecule type" value="Genomic_DNA"/>
</dbReference>
<dbReference type="InterPro" id="IPR000792">
    <property type="entry name" value="Tscrpt_reg_LuxR_C"/>
</dbReference>
<dbReference type="InterPro" id="IPR016032">
    <property type="entry name" value="Sig_transdc_resp-reg_C-effctor"/>
</dbReference>
<evidence type="ECO:0000313" key="3">
    <source>
        <dbReference type="Proteomes" id="UP000193866"/>
    </source>
</evidence>
<dbReference type="GO" id="GO:0006355">
    <property type="term" value="P:regulation of DNA-templated transcription"/>
    <property type="evidence" value="ECO:0007669"/>
    <property type="project" value="InterPro"/>
</dbReference>
<dbReference type="InterPro" id="IPR000014">
    <property type="entry name" value="PAS"/>
</dbReference>
<dbReference type="PROSITE" id="PS50043">
    <property type="entry name" value="HTH_LUXR_2"/>
    <property type="match status" value="1"/>
</dbReference>
<proteinExistence type="predicted"/>
<accession>A0A1X1YD55</accession>
<dbReference type="AlphaFoldDB" id="A0A1X1YD55"/>
<dbReference type="Gene3D" id="1.10.10.10">
    <property type="entry name" value="Winged helix-like DNA-binding domain superfamily/Winged helix DNA-binding domain"/>
    <property type="match status" value="1"/>
</dbReference>
<dbReference type="CDD" id="cd06170">
    <property type="entry name" value="LuxR_C_like"/>
    <property type="match status" value="1"/>
</dbReference>
<evidence type="ECO:0000313" key="2">
    <source>
        <dbReference type="EMBL" id="ORW08985.1"/>
    </source>
</evidence>
<dbReference type="OrthoDB" id="4457864at2"/>
<dbReference type="SMART" id="SM00421">
    <property type="entry name" value="HTH_LUXR"/>
    <property type="match status" value="1"/>
</dbReference>
<dbReference type="InterPro" id="IPR035965">
    <property type="entry name" value="PAS-like_dom_sf"/>
</dbReference>
<dbReference type="Pfam" id="PF00196">
    <property type="entry name" value="GerE"/>
    <property type="match status" value="1"/>
</dbReference>
<evidence type="ECO:0000259" key="1">
    <source>
        <dbReference type="PROSITE" id="PS50043"/>
    </source>
</evidence>
<dbReference type="RefSeq" id="WP_085265911.1">
    <property type="nucleotide sequence ID" value="NZ_JACKVG010000016.1"/>
</dbReference>
<feature type="domain" description="HTH luxR-type" evidence="1">
    <location>
        <begin position="297"/>
        <end position="362"/>
    </location>
</feature>
<keyword evidence="3" id="KW-1185">Reference proteome</keyword>
<dbReference type="InterPro" id="IPR036388">
    <property type="entry name" value="WH-like_DNA-bd_sf"/>
</dbReference>
<comment type="caution">
    <text evidence="2">The sequence shown here is derived from an EMBL/GenBank/DDBJ whole genome shotgun (WGS) entry which is preliminary data.</text>
</comment>
<dbReference type="Pfam" id="PF13188">
    <property type="entry name" value="PAS_8"/>
    <property type="match status" value="1"/>
</dbReference>
<organism evidence="2 3">
    <name type="scientific">Mycolicibacter longobardus</name>
    <dbReference type="NCBI Taxonomy" id="1108812"/>
    <lineage>
        <taxon>Bacteria</taxon>
        <taxon>Bacillati</taxon>
        <taxon>Actinomycetota</taxon>
        <taxon>Actinomycetes</taxon>
        <taxon>Mycobacteriales</taxon>
        <taxon>Mycobacteriaceae</taxon>
        <taxon>Mycolicibacter</taxon>
    </lineage>
</organism>
<dbReference type="GO" id="GO:0003677">
    <property type="term" value="F:DNA binding"/>
    <property type="evidence" value="ECO:0007669"/>
    <property type="project" value="InterPro"/>
</dbReference>